<dbReference type="SMART" id="SM00822">
    <property type="entry name" value="PKS_KR"/>
    <property type="match status" value="1"/>
</dbReference>
<dbReference type="InterPro" id="IPR057326">
    <property type="entry name" value="KR_dom"/>
</dbReference>
<dbReference type="InterPro" id="IPR016039">
    <property type="entry name" value="Thiolase-like"/>
</dbReference>
<dbReference type="RefSeq" id="WP_083423312.1">
    <property type="nucleotide sequence ID" value="NZ_FOAP01000011.1"/>
</dbReference>
<dbReference type="PROSITE" id="PS50075">
    <property type="entry name" value="CARRIER"/>
    <property type="match status" value="1"/>
</dbReference>
<keyword evidence="3 9" id="KW-0808">Transferase</keyword>
<keyword evidence="2" id="KW-0597">Phosphoprotein</keyword>
<dbReference type="SMART" id="SM00827">
    <property type="entry name" value="PKS_AT"/>
    <property type="match status" value="1"/>
</dbReference>
<dbReference type="PROSITE" id="PS52004">
    <property type="entry name" value="KS3_2"/>
    <property type="match status" value="1"/>
</dbReference>
<dbReference type="Gene3D" id="3.40.366.10">
    <property type="entry name" value="Malonyl-Coenzyme A Acyl Carrier Protein, domain 2"/>
    <property type="match status" value="1"/>
</dbReference>
<evidence type="ECO:0000256" key="1">
    <source>
        <dbReference type="ARBA" id="ARBA00022450"/>
    </source>
</evidence>
<evidence type="ECO:0000256" key="6">
    <source>
        <dbReference type="ARBA" id="ARBA00023268"/>
    </source>
</evidence>
<dbReference type="Pfam" id="PF00698">
    <property type="entry name" value="Acyl_transf_1"/>
    <property type="match status" value="1"/>
</dbReference>
<dbReference type="InterPro" id="IPR036291">
    <property type="entry name" value="NAD(P)-bd_dom_sf"/>
</dbReference>
<keyword evidence="6" id="KW-0511">Multifunctional enzyme</keyword>
<keyword evidence="4" id="KW-0276">Fatty acid metabolism</keyword>
<dbReference type="Pfam" id="PF00550">
    <property type="entry name" value="PP-binding"/>
    <property type="match status" value="1"/>
</dbReference>
<dbReference type="InterPro" id="IPR036736">
    <property type="entry name" value="ACP-like_sf"/>
</dbReference>
<evidence type="ECO:0000313" key="10">
    <source>
        <dbReference type="Proteomes" id="UP000182719"/>
    </source>
</evidence>
<dbReference type="SUPFAM" id="SSF47336">
    <property type="entry name" value="ACP-like"/>
    <property type="match status" value="1"/>
</dbReference>
<dbReference type="GO" id="GO:0031177">
    <property type="term" value="F:phosphopantetheine binding"/>
    <property type="evidence" value="ECO:0007669"/>
    <property type="project" value="InterPro"/>
</dbReference>
<dbReference type="CDD" id="cd08955">
    <property type="entry name" value="KR_2_FAS_SDR_x"/>
    <property type="match status" value="1"/>
</dbReference>
<evidence type="ECO:0000259" key="7">
    <source>
        <dbReference type="PROSITE" id="PS50075"/>
    </source>
</evidence>
<dbReference type="SUPFAM" id="SSF51735">
    <property type="entry name" value="NAD(P)-binding Rossmann-fold domains"/>
    <property type="match status" value="2"/>
</dbReference>
<dbReference type="PANTHER" id="PTHR43775:SF37">
    <property type="entry name" value="SI:DKEY-61P9.11"/>
    <property type="match status" value="1"/>
</dbReference>
<dbReference type="SUPFAM" id="SSF55048">
    <property type="entry name" value="Probable ACP-binding domain of malonyl-CoA ACP transacylase"/>
    <property type="match status" value="1"/>
</dbReference>
<dbReference type="CDD" id="cd00833">
    <property type="entry name" value="PKS"/>
    <property type="match status" value="1"/>
</dbReference>
<dbReference type="Pfam" id="PF08659">
    <property type="entry name" value="KR"/>
    <property type="match status" value="1"/>
</dbReference>
<dbReference type="Proteomes" id="UP000182719">
    <property type="component" value="Unassembled WGS sequence"/>
</dbReference>
<organism evidence="9 10">
    <name type="scientific">Stigmatella aurantiaca</name>
    <dbReference type="NCBI Taxonomy" id="41"/>
    <lineage>
        <taxon>Bacteria</taxon>
        <taxon>Pseudomonadati</taxon>
        <taxon>Myxococcota</taxon>
        <taxon>Myxococcia</taxon>
        <taxon>Myxococcales</taxon>
        <taxon>Cystobacterineae</taxon>
        <taxon>Archangiaceae</taxon>
        <taxon>Stigmatella</taxon>
    </lineage>
</organism>
<dbReference type="EMBL" id="FOAP01000011">
    <property type="protein sequence ID" value="SEM07278.1"/>
    <property type="molecule type" value="Genomic_DNA"/>
</dbReference>
<dbReference type="InterPro" id="IPR020806">
    <property type="entry name" value="PKS_PP-bd"/>
</dbReference>
<evidence type="ECO:0000256" key="2">
    <source>
        <dbReference type="ARBA" id="ARBA00022553"/>
    </source>
</evidence>
<reference evidence="10" key="1">
    <citation type="submission" date="2016-10" db="EMBL/GenBank/DDBJ databases">
        <authorList>
            <person name="Varghese N."/>
            <person name="Submissions S."/>
        </authorList>
    </citation>
    <scope>NUCLEOTIDE SEQUENCE [LARGE SCALE GENOMIC DNA]</scope>
    <source>
        <strain evidence="10">DSM 17044</strain>
    </source>
</reference>
<dbReference type="SMART" id="SM00825">
    <property type="entry name" value="PKS_KS"/>
    <property type="match status" value="1"/>
</dbReference>
<dbReference type="InterPro" id="IPR020841">
    <property type="entry name" value="PKS_Beta-ketoAc_synthase_dom"/>
</dbReference>
<dbReference type="InterPro" id="IPR009081">
    <property type="entry name" value="PP-bd_ACP"/>
</dbReference>
<dbReference type="SUPFAM" id="SSF52151">
    <property type="entry name" value="FabD/lysophospholipase-like"/>
    <property type="match status" value="1"/>
</dbReference>
<dbReference type="PANTHER" id="PTHR43775">
    <property type="entry name" value="FATTY ACID SYNTHASE"/>
    <property type="match status" value="1"/>
</dbReference>
<dbReference type="InterPro" id="IPR001227">
    <property type="entry name" value="Ac_transferase_dom_sf"/>
</dbReference>
<dbReference type="InterPro" id="IPR013968">
    <property type="entry name" value="PKS_KR"/>
</dbReference>
<evidence type="ECO:0000256" key="3">
    <source>
        <dbReference type="ARBA" id="ARBA00022679"/>
    </source>
</evidence>
<dbReference type="FunFam" id="3.40.47.10:FF:000042">
    <property type="entry name" value="Polyketide synthase Pks13"/>
    <property type="match status" value="1"/>
</dbReference>
<keyword evidence="10" id="KW-1185">Reference proteome</keyword>
<dbReference type="InterPro" id="IPR014030">
    <property type="entry name" value="Ketoacyl_synth_N"/>
</dbReference>
<feature type="domain" description="Ketosynthase family 3 (KS3)" evidence="8">
    <location>
        <begin position="3"/>
        <end position="428"/>
    </location>
</feature>
<sequence>MSGSDLAIIGMAGRFPGANTLERFWENIRSGADCVSDLTDAELRAAGVSEASLSNPKYVRRASVLDDIETFDAEFFGFSPKEVELIDPQHRLFLECAWEALESGGVDPGRYAGAIGVFAGTSYSTYLLRKFLREAGSMPVIEHLQLQVANDKDYLASRVSYKLNLRGPSLCVQTSCSTSLVAVHLACQSVLDGESDMALAGGVCLRVPQRVGYIHQEGGILSPDGRCRSFDARGAGTIQGSGLGVIVIKRLEDALRDGDPIRAVIKGSAINNDGASKVGYMAPSHEGQARVISEALSLAGVEPATVGYLECHGTATRVGDPLELQALAEVFSGVPRGTCAVGSVKANLGHLESAAGIAGLIKAVLVLERGELPPLAHFQEPNPGCDFPSTPFFVPPRAQPFPKGAHPRRAGVSSFGIGGTNAHVVLEEAPTLAARSGVAARPWSLLTLSARSEPALRAQARAHATFLRSEAGQREALADICFTSGARRAHHPFRLAAVCRSHDELAEALDAYAGGTPHGHVVAGRAPQAEQRPQLTFLFTGQGSQYAGMGRGLYESHPTFRKAIDRCARALEGVLPLPLAEVLFGEGSPLDQTQYTQPALFALEYALSEVWREWGVVPDAVLGHSVGEFPAACVAGVFELEEGIRLVAERARLMQQLPAGGVMVAVQEGEAEVLPLLASHPAVSLAALNGPKSVVLSGPAADVDAAVRALASRGTKSRALTVSHAFHSALMEPVLPAFGRAAAAVRYRPPKVAWVTNLTGEQAVTISAQYWEQQLRQPVRFAQGVQTLATGGRRLFLEVGPQPVLSGLAASVLPPEAVCLPSLRSGRDAWQTLMQSAGQLYVQGAALDWRALHGPARRCVELPGYAWQRERYWVDDPLPGRGGPEAPGARSDEAAGVTYALSWRSAPVLGAGSSSVSGWLVLCDASGTGASLVQALEARGERCLSLTAAEVAHELDAAAPFQGQVAQARSWGGTLGVVHACSLDAEATGLEALRAAEVRSTGSALRLVQALHAAGVTPLTRLWFVTREGQAVDGGPVNVSQAPLWGFARSVQQELPELSCRAVDLGAGDCTALAGQLLAELGADGEPQAAWRGERRYVARLERVRAAGSHAPSLRSDGTYLITGGLGALGLQVAEWMVERGARHLALFARSPASQAHLGALERLRSRGANVHVASVDVVDREALSHSLAHVAKSMPPLRGVVHAAGVLDEAMLPQLTPGQLRTVMAPKVDGAWSLHELTAGQPLELFVLFSSVGALFGAPGQANYGAANAFLGALAHHRHTLGLPAIAVDFGPWAGEGMSSKLDAARWEAHRLRPMSPEALLGALGAALGSGRPQVAVAEVDWDGVFSDARRTPALFAELAAGRAGAAGKSPAAARIAERLKAAAPHEVDELLVAHVRGELGELLGHPPSRPPEPWRGFYELGMDSLSAVHFRRRMEAAFDVPLATSALFDHPTVESFSRYLRGRLFPDAPVSSVSTSAPVAPQPRTDAVAAEVEGLSADEVSSALLELTRNVLSEEELGE</sequence>
<feature type="domain" description="Carrier" evidence="7">
    <location>
        <begin position="1391"/>
        <end position="1466"/>
    </location>
</feature>
<dbReference type="Gene3D" id="3.40.50.720">
    <property type="entry name" value="NAD(P)-binding Rossmann-like Domain"/>
    <property type="match status" value="1"/>
</dbReference>
<dbReference type="Pfam" id="PF22621">
    <property type="entry name" value="CurL-like_PKS_C"/>
    <property type="match status" value="1"/>
</dbReference>
<keyword evidence="1" id="KW-0596">Phosphopantetheine</keyword>
<dbReference type="InterPro" id="IPR014031">
    <property type="entry name" value="Ketoacyl_synth_C"/>
</dbReference>
<dbReference type="OrthoDB" id="7617297at2"/>
<dbReference type="Gene3D" id="3.40.47.10">
    <property type="match status" value="1"/>
</dbReference>
<dbReference type="SMART" id="SM01294">
    <property type="entry name" value="PKS_PP_betabranch"/>
    <property type="match status" value="1"/>
</dbReference>
<proteinExistence type="predicted"/>
<evidence type="ECO:0000259" key="8">
    <source>
        <dbReference type="PROSITE" id="PS52004"/>
    </source>
</evidence>
<evidence type="ECO:0000256" key="5">
    <source>
        <dbReference type="ARBA" id="ARBA00023098"/>
    </source>
</evidence>
<dbReference type="Gene3D" id="1.10.1200.10">
    <property type="entry name" value="ACP-like"/>
    <property type="match status" value="1"/>
</dbReference>
<gene>
    <name evidence="9" type="ORF">SAMN05444354_11154</name>
</gene>
<dbReference type="GO" id="GO:0006633">
    <property type="term" value="P:fatty acid biosynthetic process"/>
    <property type="evidence" value="ECO:0007669"/>
    <property type="project" value="TreeGrafter"/>
</dbReference>
<protein>
    <submittedName>
        <fullName evidence="9">Acyl transferase domain-containing protein</fullName>
    </submittedName>
</protein>
<name>A0A1H7VEJ4_STIAU</name>
<keyword evidence="5" id="KW-0443">Lipid metabolism</keyword>
<accession>A0A1H7VEJ4</accession>
<dbReference type="SMART" id="SM00823">
    <property type="entry name" value="PKS_PP"/>
    <property type="match status" value="1"/>
</dbReference>
<evidence type="ECO:0000313" key="9">
    <source>
        <dbReference type="EMBL" id="SEM07278.1"/>
    </source>
</evidence>
<dbReference type="GO" id="GO:0004312">
    <property type="term" value="F:fatty acid synthase activity"/>
    <property type="evidence" value="ECO:0007669"/>
    <property type="project" value="TreeGrafter"/>
</dbReference>
<dbReference type="Pfam" id="PF00109">
    <property type="entry name" value="ketoacyl-synt"/>
    <property type="match status" value="1"/>
</dbReference>
<dbReference type="InterPro" id="IPR014043">
    <property type="entry name" value="Acyl_transferase_dom"/>
</dbReference>
<dbReference type="FunFam" id="3.40.366.10:FF:000002">
    <property type="entry name" value="Probable polyketide synthase 2"/>
    <property type="match status" value="1"/>
</dbReference>
<dbReference type="Pfam" id="PF02801">
    <property type="entry name" value="Ketoacyl-synt_C"/>
    <property type="match status" value="1"/>
</dbReference>
<dbReference type="Gene3D" id="3.30.70.3290">
    <property type="match status" value="1"/>
</dbReference>
<dbReference type="InterPro" id="IPR050091">
    <property type="entry name" value="PKS_NRPS_Biosynth_Enz"/>
</dbReference>
<dbReference type="InterPro" id="IPR016035">
    <property type="entry name" value="Acyl_Trfase/lysoPLipase"/>
</dbReference>
<evidence type="ECO:0000256" key="4">
    <source>
        <dbReference type="ARBA" id="ARBA00022832"/>
    </source>
</evidence>
<dbReference type="SUPFAM" id="SSF53901">
    <property type="entry name" value="Thiolase-like"/>
    <property type="match status" value="1"/>
</dbReference>
<dbReference type="InterPro" id="IPR016036">
    <property type="entry name" value="Malonyl_transacylase_ACP-bd"/>
</dbReference>